<reference evidence="3" key="1">
    <citation type="submission" date="2018-01" db="EMBL/GenBank/DDBJ databases">
        <authorList>
            <person name="Mao J.F."/>
        </authorList>
    </citation>
    <scope>NUCLEOTIDE SEQUENCE</scope>
    <source>
        <strain evidence="3">Huo1</strain>
        <tissue evidence="3">Leaf</tissue>
    </source>
</reference>
<comment type="caution">
    <text evidence="3">The sequence shown here is derived from an EMBL/GenBank/DDBJ whole genome shotgun (WGS) entry which is preliminary data.</text>
</comment>
<dbReference type="Gene3D" id="3.30.200.20">
    <property type="entry name" value="Phosphorylase Kinase, domain 1"/>
    <property type="match status" value="1"/>
</dbReference>
<feature type="domain" description="Protein kinase" evidence="2">
    <location>
        <begin position="1"/>
        <end position="176"/>
    </location>
</feature>
<evidence type="ECO:0000313" key="4">
    <source>
        <dbReference type="Proteomes" id="UP000298416"/>
    </source>
</evidence>
<dbReference type="InterPro" id="IPR011009">
    <property type="entry name" value="Kinase-like_dom_sf"/>
</dbReference>
<name>A0A8X8X2B7_SALSN</name>
<evidence type="ECO:0000256" key="1">
    <source>
        <dbReference type="ARBA" id="ARBA00022729"/>
    </source>
</evidence>
<dbReference type="Pfam" id="PF07714">
    <property type="entry name" value="PK_Tyr_Ser-Thr"/>
    <property type="match status" value="1"/>
</dbReference>
<dbReference type="InterPro" id="IPR051343">
    <property type="entry name" value="G-type_lectin_kinases/EP1-like"/>
</dbReference>
<dbReference type="Proteomes" id="UP000298416">
    <property type="component" value="Unassembled WGS sequence"/>
</dbReference>
<evidence type="ECO:0000259" key="2">
    <source>
        <dbReference type="PROSITE" id="PS50011"/>
    </source>
</evidence>
<dbReference type="SMART" id="SM00219">
    <property type="entry name" value="TyrKc"/>
    <property type="match status" value="1"/>
</dbReference>
<dbReference type="PANTHER" id="PTHR47976">
    <property type="entry name" value="G-TYPE LECTIN S-RECEPTOR-LIKE SERINE/THREONINE-PROTEIN KINASE SD2-5"/>
    <property type="match status" value="1"/>
</dbReference>
<keyword evidence="4" id="KW-1185">Reference proteome</keyword>
<dbReference type="GO" id="GO:0004713">
    <property type="term" value="F:protein tyrosine kinase activity"/>
    <property type="evidence" value="ECO:0007669"/>
    <property type="project" value="InterPro"/>
</dbReference>
<dbReference type="EMBL" id="PNBA02000013">
    <property type="protein sequence ID" value="KAG6404373.1"/>
    <property type="molecule type" value="Genomic_DNA"/>
</dbReference>
<dbReference type="InterPro" id="IPR020635">
    <property type="entry name" value="Tyr_kinase_cat_dom"/>
</dbReference>
<gene>
    <name evidence="3" type="ORF">SASPL_136619</name>
</gene>
<dbReference type="InterPro" id="IPR001245">
    <property type="entry name" value="Ser-Thr/Tyr_kinase_cat_dom"/>
</dbReference>
<organism evidence="3">
    <name type="scientific">Salvia splendens</name>
    <name type="common">Scarlet sage</name>
    <dbReference type="NCBI Taxonomy" id="180675"/>
    <lineage>
        <taxon>Eukaryota</taxon>
        <taxon>Viridiplantae</taxon>
        <taxon>Streptophyta</taxon>
        <taxon>Embryophyta</taxon>
        <taxon>Tracheophyta</taxon>
        <taxon>Spermatophyta</taxon>
        <taxon>Magnoliopsida</taxon>
        <taxon>eudicotyledons</taxon>
        <taxon>Gunneridae</taxon>
        <taxon>Pentapetalae</taxon>
        <taxon>asterids</taxon>
        <taxon>lamiids</taxon>
        <taxon>Lamiales</taxon>
        <taxon>Lamiaceae</taxon>
        <taxon>Nepetoideae</taxon>
        <taxon>Mentheae</taxon>
        <taxon>Salviinae</taxon>
        <taxon>Salvia</taxon>
        <taxon>Salvia subgen. Calosphace</taxon>
        <taxon>core Calosphace</taxon>
    </lineage>
</organism>
<reference evidence="3" key="2">
    <citation type="submission" date="2020-08" db="EMBL/GenBank/DDBJ databases">
        <title>Plant Genome Project.</title>
        <authorList>
            <person name="Zhang R.-G."/>
        </authorList>
    </citation>
    <scope>NUCLEOTIDE SEQUENCE</scope>
    <source>
        <strain evidence="3">Huo1</strain>
        <tissue evidence="3">Leaf</tissue>
    </source>
</reference>
<evidence type="ECO:0000313" key="3">
    <source>
        <dbReference type="EMBL" id="KAG6404373.1"/>
    </source>
</evidence>
<dbReference type="PANTHER" id="PTHR47976:SF7">
    <property type="entry name" value="RECEPTOR-LIKE SERINE_THREONINE-PROTEIN KINASE"/>
    <property type="match status" value="1"/>
</dbReference>
<protein>
    <recommendedName>
        <fullName evidence="2">Protein kinase domain-containing protein</fullName>
    </recommendedName>
</protein>
<accession>A0A8X8X2B7</accession>
<dbReference type="AlphaFoldDB" id="A0A8X8X2B7"/>
<dbReference type="InterPro" id="IPR000719">
    <property type="entry name" value="Prot_kinase_dom"/>
</dbReference>
<sequence length="176" mass="20441">MVAVKRLEKEFAHGEIEFQTELKTIGKMYHRNLVRLLGYCFDGDNKLLVFEFMSNGSLADILFNQEKRLKWEERMEIAQDISRGILYLHQEKCVDHSKSEDEAILEEWVYDCYTTGKIGSLVGDDEMVDESEVERMVEIGIWCVQYEPSQRPTMKNVLLMLEGIVEIPVPPNPSFS</sequence>
<dbReference type="PROSITE" id="PS50011">
    <property type="entry name" value="PROTEIN_KINASE_DOM"/>
    <property type="match status" value="1"/>
</dbReference>
<dbReference type="GO" id="GO:0005524">
    <property type="term" value="F:ATP binding"/>
    <property type="evidence" value="ECO:0007669"/>
    <property type="project" value="InterPro"/>
</dbReference>
<dbReference type="SUPFAM" id="SSF56112">
    <property type="entry name" value="Protein kinase-like (PK-like)"/>
    <property type="match status" value="2"/>
</dbReference>
<keyword evidence="1" id="KW-0732">Signal</keyword>
<dbReference type="Gene3D" id="1.10.510.10">
    <property type="entry name" value="Transferase(Phosphotransferase) domain 1"/>
    <property type="match status" value="2"/>
</dbReference>
<proteinExistence type="predicted"/>